<dbReference type="SUPFAM" id="SSF53448">
    <property type="entry name" value="Nucleotide-diphospho-sugar transferases"/>
    <property type="match status" value="1"/>
</dbReference>
<dbReference type="InterPro" id="IPR029044">
    <property type="entry name" value="Nucleotide-diphossugar_trans"/>
</dbReference>
<dbReference type="AlphaFoldDB" id="A0A318ET80"/>
<dbReference type="Pfam" id="PF00535">
    <property type="entry name" value="Glycos_transf_2"/>
    <property type="match status" value="1"/>
</dbReference>
<gene>
    <name evidence="2" type="ORF">C8E03_1034</name>
</gene>
<dbReference type="Gene3D" id="3.90.550.10">
    <property type="entry name" value="Spore Coat Polysaccharide Biosynthesis Protein SpsA, Chain A"/>
    <property type="match status" value="1"/>
</dbReference>
<sequence length="293" mass="34977">MKFGIFVLLYNPEINEVIMRLKKYSQIFGSFLVVDNSQEDYSENLNKELPSIKYHTMNENKGISKALNYAFKWAYKEEIDFLLTMDQDSEYPNEEIEKLLHYIETYYEENVGIYSANYKKIYYNVKKDMMMCSNLSLKWDEVKDVKFCMTSGSFVNINAVQRALPLDNYFVSYVDVDLSMWFLENGYKLKRVGNSVFQQQVGNMVNANKLNMIFHVLHHNEKRYYFMTRNNFYFKSKYKKYKLYAFKRLIRIYVNILLGEKNKIKKIKASYLGYLHYKQGVMGDLPINSSIEK</sequence>
<proteinExistence type="predicted"/>
<dbReference type="Proteomes" id="UP000247523">
    <property type="component" value="Unassembled WGS sequence"/>
</dbReference>
<evidence type="ECO:0000259" key="1">
    <source>
        <dbReference type="Pfam" id="PF00535"/>
    </source>
</evidence>
<dbReference type="GO" id="GO:0016740">
    <property type="term" value="F:transferase activity"/>
    <property type="evidence" value="ECO:0007669"/>
    <property type="project" value="UniProtKB-KW"/>
</dbReference>
<keyword evidence="2" id="KW-0808">Transferase</keyword>
<dbReference type="EMBL" id="QICS01000003">
    <property type="protein sequence ID" value="PXV91448.1"/>
    <property type="molecule type" value="Genomic_DNA"/>
</dbReference>
<organism evidence="2 3">
    <name type="scientific">Lachnotalea glycerini</name>
    <dbReference type="NCBI Taxonomy" id="1763509"/>
    <lineage>
        <taxon>Bacteria</taxon>
        <taxon>Bacillati</taxon>
        <taxon>Bacillota</taxon>
        <taxon>Clostridia</taxon>
        <taxon>Lachnospirales</taxon>
        <taxon>Lachnospiraceae</taxon>
        <taxon>Lachnotalea</taxon>
    </lineage>
</organism>
<evidence type="ECO:0000313" key="2">
    <source>
        <dbReference type="EMBL" id="PXV91448.1"/>
    </source>
</evidence>
<dbReference type="RefSeq" id="WP_110290689.1">
    <property type="nucleotide sequence ID" value="NZ_QICS01000003.1"/>
</dbReference>
<evidence type="ECO:0000313" key="3">
    <source>
        <dbReference type="Proteomes" id="UP000247523"/>
    </source>
</evidence>
<feature type="domain" description="Glycosyltransferase 2-like" evidence="1">
    <location>
        <begin position="32"/>
        <end position="115"/>
    </location>
</feature>
<reference evidence="2 3" key="1">
    <citation type="submission" date="2018-05" db="EMBL/GenBank/DDBJ databases">
        <title>Genomic Encyclopedia of Type Strains, Phase IV (KMG-IV): sequencing the most valuable type-strain genomes for metagenomic binning, comparative biology and taxonomic classification.</title>
        <authorList>
            <person name="Goeker M."/>
        </authorList>
    </citation>
    <scope>NUCLEOTIDE SEQUENCE [LARGE SCALE GENOMIC DNA]</scope>
    <source>
        <strain evidence="2 3">DSM 28816</strain>
    </source>
</reference>
<accession>A0A318ET80</accession>
<comment type="caution">
    <text evidence="2">The sequence shown here is derived from an EMBL/GenBank/DDBJ whole genome shotgun (WGS) entry which is preliminary data.</text>
</comment>
<name>A0A318ET80_9FIRM</name>
<dbReference type="InterPro" id="IPR001173">
    <property type="entry name" value="Glyco_trans_2-like"/>
</dbReference>
<protein>
    <submittedName>
        <fullName evidence="2">GT2 family glycosyltransferase</fullName>
    </submittedName>
</protein>